<keyword evidence="10" id="KW-1185">Reference proteome</keyword>
<keyword evidence="2" id="KW-0813">Transport</keyword>
<feature type="transmembrane region" description="Helical" evidence="7">
    <location>
        <begin position="198"/>
        <end position="216"/>
    </location>
</feature>
<dbReference type="GO" id="GO:0015677">
    <property type="term" value="P:copper ion import"/>
    <property type="evidence" value="ECO:0007669"/>
    <property type="project" value="TreeGrafter"/>
</dbReference>
<dbReference type="RefSeq" id="XP_018273207.1">
    <property type="nucleotide sequence ID" value="XM_018415247.1"/>
</dbReference>
<dbReference type="AlphaFoldDB" id="A0A194S8V4"/>
<evidence type="ECO:0000256" key="6">
    <source>
        <dbReference type="ARBA" id="ARBA00023136"/>
    </source>
</evidence>
<accession>A0A194S8V4</accession>
<evidence type="ECO:0000259" key="8">
    <source>
        <dbReference type="Pfam" id="PF01794"/>
    </source>
</evidence>
<dbReference type="STRING" id="578459.A0A194S8V4"/>
<proteinExistence type="predicted"/>
<dbReference type="OrthoDB" id="17725at2759"/>
<dbReference type="GO" id="GO:0006826">
    <property type="term" value="P:iron ion transport"/>
    <property type="evidence" value="ECO:0007669"/>
    <property type="project" value="TreeGrafter"/>
</dbReference>
<evidence type="ECO:0000256" key="3">
    <source>
        <dbReference type="ARBA" id="ARBA00022692"/>
    </source>
</evidence>
<feature type="domain" description="Ferric oxidoreductase" evidence="8">
    <location>
        <begin position="162"/>
        <end position="239"/>
    </location>
</feature>
<feature type="transmembrane region" description="Helical" evidence="7">
    <location>
        <begin position="118"/>
        <end position="142"/>
    </location>
</feature>
<dbReference type="GO" id="GO:0006879">
    <property type="term" value="P:intracellular iron ion homeostasis"/>
    <property type="evidence" value="ECO:0007669"/>
    <property type="project" value="TreeGrafter"/>
</dbReference>
<evidence type="ECO:0000256" key="4">
    <source>
        <dbReference type="ARBA" id="ARBA00022989"/>
    </source>
</evidence>
<keyword evidence="3 7" id="KW-0812">Transmembrane</keyword>
<dbReference type="InterPro" id="IPR051410">
    <property type="entry name" value="Ferric/Cupric_Reductase"/>
</dbReference>
<organism evidence="9 10">
    <name type="scientific">Rhodotorula graminis (strain WP1)</name>
    <dbReference type="NCBI Taxonomy" id="578459"/>
    <lineage>
        <taxon>Eukaryota</taxon>
        <taxon>Fungi</taxon>
        <taxon>Dikarya</taxon>
        <taxon>Basidiomycota</taxon>
        <taxon>Pucciniomycotina</taxon>
        <taxon>Microbotryomycetes</taxon>
        <taxon>Sporidiobolales</taxon>
        <taxon>Sporidiobolaceae</taxon>
        <taxon>Rhodotorula</taxon>
    </lineage>
</organism>
<dbReference type="EMBL" id="KQ474075">
    <property type="protein sequence ID" value="KPV77158.1"/>
    <property type="molecule type" value="Genomic_DNA"/>
</dbReference>
<comment type="subcellular location">
    <subcellularLocation>
        <location evidence="1">Membrane</location>
        <topology evidence="1">Multi-pass membrane protein</topology>
    </subcellularLocation>
</comment>
<keyword evidence="6 7" id="KW-0472">Membrane</keyword>
<dbReference type="Proteomes" id="UP000053890">
    <property type="component" value="Unassembled WGS sequence"/>
</dbReference>
<dbReference type="GeneID" id="28975695"/>
<name>A0A194S8V4_RHOGW</name>
<dbReference type="InterPro" id="IPR013130">
    <property type="entry name" value="Fe3_Rdtase_TM_dom"/>
</dbReference>
<evidence type="ECO:0000256" key="2">
    <source>
        <dbReference type="ARBA" id="ARBA00022448"/>
    </source>
</evidence>
<gene>
    <name evidence="9" type="ORF">RHOBADRAFT_49412</name>
</gene>
<evidence type="ECO:0000313" key="9">
    <source>
        <dbReference type="EMBL" id="KPV77158.1"/>
    </source>
</evidence>
<dbReference type="GO" id="GO:0005886">
    <property type="term" value="C:plasma membrane"/>
    <property type="evidence" value="ECO:0007669"/>
    <property type="project" value="TreeGrafter"/>
</dbReference>
<protein>
    <recommendedName>
        <fullName evidence="8">Ferric oxidoreductase domain-containing protein</fullName>
    </recommendedName>
</protein>
<dbReference type="GO" id="GO:0000293">
    <property type="term" value="F:ferric-chelate reductase activity"/>
    <property type="evidence" value="ECO:0007669"/>
    <property type="project" value="TreeGrafter"/>
</dbReference>
<feature type="transmembrane region" description="Helical" evidence="7">
    <location>
        <begin position="60"/>
        <end position="81"/>
    </location>
</feature>
<sequence length="262" mass="29133">MVMSNSLSSSDACYVGEHNGTYPDGSLGNGTFAYGHYVPTMAEMMNCQQGNDPWSASSKYGLWTTYFLVALFGLAAVVNGFERLEILSRNATVPAPFAIPSRLKASLRTLDLPRPYKFLPTLGTIIVTVAFTIFSFVVCFGIQPFYRPRNFGSSPLGLRSEWIATALIVWIFATAMKRNALSYLSGVTFPRLMSLHKVLPWFALFFSVVHTGAMIVRANRQQPWAVTVATDSQYGWSAWVRPSFSLSFPPSLPWRSRLSLPD</sequence>
<feature type="transmembrane region" description="Helical" evidence="7">
    <location>
        <begin position="162"/>
        <end position="178"/>
    </location>
</feature>
<dbReference type="PANTHER" id="PTHR32361">
    <property type="entry name" value="FERRIC/CUPRIC REDUCTASE TRANSMEMBRANE COMPONENT"/>
    <property type="match status" value="1"/>
</dbReference>
<evidence type="ECO:0000313" key="10">
    <source>
        <dbReference type="Proteomes" id="UP000053890"/>
    </source>
</evidence>
<evidence type="ECO:0000256" key="1">
    <source>
        <dbReference type="ARBA" id="ARBA00004141"/>
    </source>
</evidence>
<keyword evidence="5" id="KW-0406">Ion transport</keyword>
<reference evidence="9 10" key="1">
    <citation type="journal article" date="2015" name="Front. Microbiol.">
        <title>Genome sequence of the plant growth promoting endophytic yeast Rhodotorula graminis WP1.</title>
        <authorList>
            <person name="Firrincieli A."/>
            <person name="Otillar R."/>
            <person name="Salamov A."/>
            <person name="Schmutz J."/>
            <person name="Khan Z."/>
            <person name="Redman R.S."/>
            <person name="Fleck N.D."/>
            <person name="Lindquist E."/>
            <person name="Grigoriev I.V."/>
            <person name="Doty S.L."/>
        </authorList>
    </citation>
    <scope>NUCLEOTIDE SEQUENCE [LARGE SCALE GENOMIC DNA]</scope>
    <source>
        <strain evidence="9 10">WP1</strain>
    </source>
</reference>
<dbReference type="PANTHER" id="PTHR32361:SF23">
    <property type="entry name" value="FERRIC-CHELATE REDUCTASE"/>
    <property type="match status" value="1"/>
</dbReference>
<evidence type="ECO:0000256" key="5">
    <source>
        <dbReference type="ARBA" id="ARBA00023065"/>
    </source>
</evidence>
<dbReference type="Pfam" id="PF01794">
    <property type="entry name" value="Ferric_reduct"/>
    <property type="match status" value="1"/>
</dbReference>
<keyword evidence="4 7" id="KW-1133">Transmembrane helix</keyword>
<evidence type="ECO:0000256" key="7">
    <source>
        <dbReference type="SAM" id="Phobius"/>
    </source>
</evidence>